<reference evidence="7 8" key="1">
    <citation type="submission" date="2016-10" db="EMBL/GenBank/DDBJ databases">
        <authorList>
            <person name="de Groot N.N."/>
        </authorList>
    </citation>
    <scope>NUCLEOTIDE SEQUENCE [LARGE SCALE GENOMIC DNA]</scope>
    <source>
        <strain evidence="7 8">DSM 2179</strain>
    </source>
</reference>
<dbReference type="RefSeq" id="WP_091830990.1">
    <property type="nucleotide sequence ID" value="NZ_FNZK01000007.1"/>
</dbReference>
<keyword evidence="7" id="KW-0121">Carboxypeptidase</keyword>
<keyword evidence="7" id="KW-0645">Protease</keyword>
<dbReference type="InterPro" id="IPR001261">
    <property type="entry name" value="ArgE/DapE_CS"/>
</dbReference>
<dbReference type="InterPro" id="IPR036264">
    <property type="entry name" value="Bact_exopeptidase_dim_dom"/>
</dbReference>
<keyword evidence="8" id="KW-1185">Reference proteome</keyword>
<dbReference type="SUPFAM" id="SSF53187">
    <property type="entry name" value="Zn-dependent exopeptidases"/>
    <property type="match status" value="1"/>
</dbReference>
<dbReference type="PIRSF" id="PIRSF037238">
    <property type="entry name" value="Carboxypeptidase_G2"/>
    <property type="match status" value="1"/>
</dbReference>
<dbReference type="EMBL" id="FNZK01000007">
    <property type="protein sequence ID" value="SEJ43420.1"/>
    <property type="molecule type" value="Genomic_DNA"/>
</dbReference>
<dbReference type="Gene3D" id="3.30.70.360">
    <property type="match status" value="1"/>
</dbReference>
<dbReference type="SUPFAM" id="SSF55031">
    <property type="entry name" value="Bacterial exopeptidase dimerisation domain"/>
    <property type="match status" value="1"/>
</dbReference>
<evidence type="ECO:0000256" key="2">
    <source>
        <dbReference type="ARBA" id="ARBA00022723"/>
    </source>
</evidence>
<dbReference type="PROSITE" id="PS00758">
    <property type="entry name" value="ARGE_DAPE_CPG2_1"/>
    <property type="match status" value="1"/>
</dbReference>
<keyword evidence="3" id="KW-0378">Hydrolase</keyword>
<keyword evidence="2" id="KW-0479">Metal-binding</keyword>
<dbReference type="Pfam" id="PF07687">
    <property type="entry name" value="M20_dimer"/>
    <property type="match status" value="1"/>
</dbReference>
<dbReference type="STRING" id="84035.SAMN05660742_107133"/>
<dbReference type="PANTHER" id="PTHR43808">
    <property type="entry name" value="ACETYLORNITHINE DEACETYLASE"/>
    <property type="match status" value="1"/>
</dbReference>
<protein>
    <submittedName>
        <fullName evidence="7">Glutamate carboxypeptidase</fullName>
    </submittedName>
</protein>
<dbReference type="Proteomes" id="UP000199662">
    <property type="component" value="Unassembled WGS sequence"/>
</dbReference>
<accession>A0A1H6Z1L0</accession>
<dbReference type="GO" id="GO:0004180">
    <property type="term" value="F:carboxypeptidase activity"/>
    <property type="evidence" value="ECO:0007669"/>
    <property type="project" value="UniProtKB-KW"/>
</dbReference>
<name>A0A1H6Z1L0_9FIRM</name>
<sequence>MTKSFTLAEYLQNLEFLVNIDSGSYTPAGTKKVMEFFQEKFNLLGWNTEIHKTSDKVGPCLQISNCPDEEYDVLLLGHMDTVFPEGTAAKRPYAIDKRAKVTGAGVSDMKGCLLMTYFALKELDQSKKLAGKRICFLLNSDEEIGSLYSRTLIKALAKKSSYALVVEAARPTGDMVNSRSGIASCDLTATGIAAHAGVNPQDGSSAINELAAWILKLHALSNYELGTSINVGIINGGSARNVVAEQAQAQVDIRFKQHSEFERISTALHELEQQSFTAGGAKITCNTILNRPPMNPSPQTLKLCKNISDLGKSLDIDFNWVATGGGSDGNYCAALGIPTVDGLGPVGGGGHSVHEWLDANSVKPRLNLLIKTIEFITNSPVK</sequence>
<evidence type="ECO:0000313" key="7">
    <source>
        <dbReference type="EMBL" id="SEJ43420.1"/>
    </source>
</evidence>
<dbReference type="PANTHER" id="PTHR43808:SF9">
    <property type="entry name" value="BLL0789 PROTEIN"/>
    <property type="match status" value="1"/>
</dbReference>
<evidence type="ECO:0000256" key="1">
    <source>
        <dbReference type="ARBA" id="ARBA00001947"/>
    </source>
</evidence>
<evidence type="ECO:0000256" key="4">
    <source>
        <dbReference type="ARBA" id="ARBA00022833"/>
    </source>
</evidence>
<evidence type="ECO:0000259" key="6">
    <source>
        <dbReference type="Pfam" id="PF07687"/>
    </source>
</evidence>
<dbReference type="CDD" id="cd03885">
    <property type="entry name" value="M20_CPDG2"/>
    <property type="match status" value="1"/>
</dbReference>
<evidence type="ECO:0000256" key="5">
    <source>
        <dbReference type="PIRSR" id="PIRSR037238-1"/>
    </source>
</evidence>
<gene>
    <name evidence="7" type="ORF">SAMN05660742_107133</name>
</gene>
<dbReference type="InterPro" id="IPR011650">
    <property type="entry name" value="Peptidase_M20_dimer"/>
</dbReference>
<dbReference type="Pfam" id="PF01546">
    <property type="entry name" value="Peptidase_M20"/>
    <property type="match status" value="1"/>
</dbReference>
<organism evidence="7 8">
    <name type="scientific">Propionispira arboris</name>
    <dbReference type="NCBI Taxonomy" id="84035"/>
    <lineage>
        <taxon>Bacteria</taxon>
        <taxon>Bacillati</taxon>
        <taxon>Bacillota</taxon>
        <taxon>Negativicutes</taxon>
        <taxon>Selenomonadales</taxon>
        <taxon>Selenomonadaceae</taxon>
        <taxon>Propionispira</taxon>
    </lineage>
</organism>
<comment type="cofactor">
    <cofactor evidence="1">
        <name>Zn(2+)</name>
        <dbReference type="ChEBI" id="CHEBI:29105"/>
    </cofactor>
</comment>
<dbReference type="Gene3D" id="3.40.630.10">
    <property type="entry name" value="Zn peptidases"/>
    <property type="match status" value="1"/>
</dbReference>
<evidence type="ECO:0000256" key="3">
    <source>
        <dbReference type="ARBA" id="ARBA00022801"/>
    </source>
</evidence>
<evidence type="ECO:0000313" key="8">
    <source>
        <dbReference type="Proteomes" id="UP000199662"/>
    </source>
</evidence>
<feature type="active site" description="Proton acceptor" evidence="5">
    <location>
        <position position="142"/>
    </location>
</feature>
<dbReference type="GO" id="GO:0046872">
    <property type="term" value="F:metal ion binding"/>
    <property type="evidence" value="ECO:0007669"/>
    <property type="project" value="UniProtKB-KW"/>
</dbReference>
<keyword evidence="4" id="KW-0862">Zinc</keyword>
<proteinExistence type="predicted"/>
<feature type="active site" evidence="5">
    <location>
        <position position="80"/>
    </location>
</feature>
<feature type="domain" description="Peptidase M20 dimerisation" evidence="6">
    <location>
        <begin position="178"/>
        <end position="270"/>
    </location>
</feature>
<dbReference type="InterPro" id="IPR002933">
    <property type="entry name" value="Peptidase_M20"/>
</dbReference>
<dbReference type="InterPro" id="IPR017150">
    <property type="entry name" value="Pept_M20_glutamate_carboxypep"/>
</dbReference>
<dbReference type="InterPro" id="IPR050072">
    <property type="entry name" value="Peptidase_M20A"/>
</dbReference>
<dbReference type="AlphaFoldDB" id="A0A1H6Z1L0"/>